<dbReference type="EC" id="3.4.24.-" evidence="9"/>
<dbReference type="InterPro" id="IPR051156">
    <property type="entry name" value="Mito/Outer_Membr_Metalloprot"/>
</dbReference>
<sequence length="513" mass="56287">MKHKRQLLAGGVFLVLLSGCQTVQDVKEKLPSLSLTGPSVEKVGDLPKVETPKWDDATEDVNDNRAVGYGLVNMPGMETYLNQLYVKIKKTAEVPDWPGKIYISSDSTLNAHSSGAGNIFVNIAVLQSFESEDEIFALLSHEFAHVYLGHQTAYNARMLTDTATLLAMAAKTAGKDVNLNVWGSQNNIALLGMAANSVLLPAWQRSVEEQADRLGATISLRNGYSYASGFKAFLERLADVEQDVAKKSQAQLQIKRSAAIQGRKTDVDKAIGEVGDSINDKIAALVGSATQNHDDAVFREDALSQQVAPLLPRPRPQPRVIPWRNALKEKTTAEVLAHYALFPRIDQMTATNKYRDALRLARTAASGATAGDGMAVSYLSDVMQKNGISRAEQMKVLMRNQDWPQRSWAVQVSIANAIAATDKAKGKAFIDQQYAYFGQAQRAMPDVISFYVAQDDKGTAERMALACTVSNPRFRAICLDRSKTEAQRQTEKMQSEARAKTMANQIGDKMKVK</sequence>
<dbReference type="GO" id="GO:0008237">
    <property type="term" value="F:metallopeptidase activity"/>
    <property type="evidence" value="ECO:0007669"/>
    <property type="project" value="UniProtKB-KW"/>
</dbReference>
<evidence type="ECO:0000256" key="7">
    <source>
        <dbReference type="SAM" id="MobiDB-lite"/>
    </source>
</evidence>
<gene>
    <name evidence="9" type="ORF">PQR63_12335</name>
</gene>
<dbReference type="Gene3D" id="3.30.2010.10">
    <property type="entry name" value="Metalloproteases ('zincins'), catalytic domain"/>
    <property type="match status" value="1"/>
</dbReference>
<evidence type="ECO:0000256" key="5">
    <source>
        <dbReference type="ARBA" id="ARBA00022833"/>
    </source>
</evidence>
<feature type="compositionally biased region" description="Basic and acidic residues" evidence="7">
    <location>
        <begin position="485"/>
        <end position="499"/>
    </location>
</feature>
<evidence type="ECO:0000256" key="1">
    <source>
        <dbReference type="ARBA" id="ARBA00001947"/>
    </source>
</evidence>
<dbReference type="PANTHER" id="PTHR22726:SF1">
    <property type="entry name" value="METALLOENDOPEPTIDASE OMA1, MITOCHONDRIAL"/>
    <property type="match status" value="1"/>
</dbReference>
<evidence type="ECO:0000256" key="6">
    <source>
        <dbReference type="ARBA" id="ARBA00023049"/>
    </source>
</evidence>
<feature type="region of interest" description="Disordered" evidence="7">
    <location>
        <begin position="485"/>
        <end position="513"/>
    </location>
</feature>
<evidence type="ECO:0000256" key="4">
    <source>
        <dbReference type="ARBA" id="ARBA00022801"/>
    </source>
</evidence>
<name>A0ABW8ZA48_9BURK</name>
<dbReference type="Pfam" id="PF01435">
    <property type="entry name" value="Peptidase_M48"/>
    <property type="match status" value="1"/>
</dbReference>
<evidence type="ECO:0000259" key="8">
    <source>
        <dbReference type="Pfam" id="PF01435"/>
    </source>
</evidence>
<accession>A0ABW8ZA48</accession>
<evidence type="ECO:0000256" key="2">
    <source>
        <dbReference type="ARBA" id="ARBA00022670"/>
    </source>
</evidence>
<protein>
    <submittedName>
        <fullName evidence="9">M48 family metalloprotease</fullName>
        <ecNumber evidence="9">3.4.24.-</ecNumber>
    </submittedName>
</protein>
<dbReference type="PROSITE" id="PS51257">
    <property type="entry name" value="PROKAR_LIPOPROTEIN"/>
    <property type="match status" value="1"/>
</dbReference>
<evidence type="ECO:0000313" key="9">
    <source>
        <dbReference type="EMBL" id="MFL9879178.1"/>
    </source>
</evidence>
<evidence type="ECO:0000256" key="3">
    <source>
        <dbReference type="ARBA" id="ARBA00022723"/>
    </source>
</evidence>
<comment type="caution">
    <text evidence="9">The sequence shown here is derived from an EMBL/GenBank/DDBJ whole genome shotgun (WGS) entry which is preliminary data.</text>
</comment>
<dbReference type="RefSeq" id="WP_408168176.1">
    <property type="nucleotide sequence ID" value="NZ_JAQQFR010000007.1"/>
</dbReference>
<keyword evidence="2" id="KW-0645">Protease</keyword>
<keyword evidence="3" id="KW-0479">Metal-binding</keyword>
<dbReference type="EMBL" id="JAQQFR010000007">
    <property type="protein sequence ID" value="MFL9879178.1"/>
    <property type="molecule type" value="Genomic_DNA"/>
</dbReference>
<keyword evidence="6 9" id="KW-0482">Metalloprotease</keyword>
<dbReference type="PANTHER" id="PTHR22726">
    <property type="entry name" value="METALLOENDOPEPTIDASE OMA1"/>
    <property type="match status" value="1"/>
</dbReference>
<organism evidence="9 10">
    <name type="scientific">Herbaspirillum rhizosphaerae</name>
    <dbReference type="NCBI Taxonomy" id="346179"/>
    <lineage>
        <taxon>Bacteria</taxon>
        <taxon>Pseudomonadati</taxon>
        <taxon>Pseudomonadota</taxon>
        <taxon>Betaproteobacteria</taxon>
        <taxon>Burkholderiales</taxon>
        <taxon>Oxalobacteraceae</taxon>
        <taxon>Herbaspirillum</taxon>
    </lineage>
</organism>
<keyword evidence="10" id="KW-1185">Reference proteome</keyword>
<dbReference type="InterPro" id="IPR001915">
    <property type="entry name" value="Peptidase_M48"/>
</dbReference>
<keyword evidence="5" id="KW-0862">Zinc</keyword>
<feature type="domain" description="Peptidase M48" evidence="8">
    <location>
        <begin position="80"/>
        <end position="227"/>
    </location>
</feature>
<reference evidence="9 10" key="1">
    <citation type="journal article" date="2024" name="Chem. Sci.">
        <title>Discovery of megapolipeptins by genome mining of a Burkholderiales bacteria collection.</title>
        <authorList>
            <person name="Paulo B.S."/>
            <person name="Recchia M.J.J."/>
            <person name="Lee S."/>
            <person name="Fergusson C.H."/>
            <person name="Romanowski S.B."/>
            <person name="Hernandez A."/>
            <person name="Krull N."/>
            <person name="Liu D.Y."/>
            <person name="Cavanagh H."/>
            <person name="Bos A."/>
            <person name="Gray C.A."/>
            <person name="Murphy B.T."/>
            <person name="Linington R.G."/>
            <person name="Eustaquio A.S."/>
        </authorList>
    </citation>
    <scope>NUCLEOTIDE SEQUENCE [LARGE SCALE GENOMIC DNA]</scope>
    <source>
        <strain evidence="9 10">RL21-008-BIB-B</strain>
    </source>
</reference>
<dbReference type="Proteomes" id="UP001629214">
    <property type="component" value="Unassembled WGS sequence"/>
</dbReference>
<proteinExistence type="predicted"/>
<comment type="cofactor">
    <cofactor evidence="1">
        <name>Zn(2+)</name>
        <dbReference type="ChEBI" id="CHEBI:29105"/>
    </cofactor>
</comment>
<keyword evidence="4 9" id="KW-0378">Hydrolase</keyword>
<evidence type="ECO:0000313" key="10">
    <source>
        <dbReference type="Proteomes" id="UP001629214"/>
    </source>
</evidence>